<evidence type="ECO:0000313" key="2">
    <source>
        <dbReference type="EMBL" id="KAJ1150261.1"/>
    </source>
</evidence>
<dbReference type="Proteomes" id="UP001066276">
    <property type="component" value="Chromosome 5"/>
</dbReference>
<feature type="compositionally biased region" description="Polar residues" evidence="1">
    <location>
        <begin position="120"/>
        <end position="131"/>
    </location>
</feature>
<evidence type="ECO:0000313" key="3">
    <source>
        <dbReference type="Proteomes" id="UP001066276"/>
    </source>
</evidence>
<feature type="region of interest" description="Disordered" evidence="1">
    <location>
        <begin position="92"/>
        <end position="195"/>
    </location>
</feature>
<name>A0AAV7RBT0_PLEWA</name>
<feature type="region of interest" description="Disordered" evidence="1">
    <location>
        <begin position="1"/>
        <end position="57"/>
    </location>
</feature>
<accession>A0AAV7RBT0</accession>
<gene>
    <name evidence="2" type="ORF">NDU88_003056</name>
</gene>
<keyword evidence="3" id="KW-1185">Reference proteome</keyword>
<feature type="compositionally biased region" description="Polar residues" evidence="1">
    <location>
        <begin position="149"/>
        <end position="160"/>
    </location>
</feature>
<proteinExistence type="predicted"/>
<protein>
    <submittedName>
        <fullName evidence="2">Uncharacterized protein</fullName>
    </submittedName>
</protein>
<reference evidence="2" key="1">
    <citation type="journal article" date="2022" name="bioRxiv">
        <title>Sequencing and chromosome-scale assembly of the giantPleurodeles waltlgenome.</title>
        <authorList>
            <person name="Brown T."/>
            <person name="Elewa A."/>
            <person name="Iarovenko S."/>
            <person name="Subramanian E."/>
            <person name="Araus A.J."/>
            <person name="Petzold A."/>
            <person name="Susuki M."/>
            <person name="Suzuki K.-i.T."/>
            <person name="Hayashi T."/>
            <person name="Toyoda A."/>
            <person name="Oliveira C."/>
            <person name="Osipova E."/>
            <person name="Leigh N.D."/>
            <person name="Simon A."/>
            <person name="Yun M.H."/>
        </authorList>
    </citation>
    <scope>NUCLEOTIDE SEQUENCE</scope>
    <source>
        <strain evidence="2">20211129_DDA</strain>
        <tissue evidence="2">Liver</tissue>
    </source>
</reference>
<dbReference type="EMBL" id="JANPWB010000009">
    <property type="protein sequence ID" value="KAJ1150261.1"/>
    <property type="molecule type" value="Genomic_DNA"/>
</dbReference>
<comment type="caution">
    <text evidence="2">The sequence shown here is derived from an EMBL/GenBank/DDBJ whole genome shotgun (WGS) entry which is preliminary data.</text>
</comment>
<dbReference type="AlphaFoldDB" id="A0AAV7RBT0"/>
<organism evidence="2 3">
    <name type="scientific">Pleurodeles waltl</name>
    <name type="common">Iberian ribbed newt</name>
    <dbReference type="NCBI Taxonomy" id="8319"/>
    <lineage>
        <taxon>Eukaryota</taxon>
        <taxon>Metazoa</taxon>
        <taxon>Chordata</taxon>
        <taxon>Craniata</taxon>
        <taxon>Vertebrata</taxon>
        <taxon>Euteleostomi</taxon>
        <taxon>Amphibia</taxon>
        <taxon>Batrachia</taxon>
        <taxon>Caudata</taxon>
        <taxon>Salamandroidea</taxon>
        <taxon>Salamandridae</taxon>
        <taxon>Pleurodelinae</taxon>
        <taxon>Pleurodeles</taxon>
    </lineage>
</organism>
<feature type="compositionally biased region" description="Basic and acidic residues" evidence="1">
    <location>
        <begin position="92"/>
        <end position="115"/>
    </location>
</feature>
<feature type="compositionally biased region" description="Basic and acidic residues" evidence="1">
    <location>
        <begin position="168"/>
        <end position="177"/>
    </location>
</feature>
<evidence type="ECO:0000256" key="1">
    <source>
        <dbReference type="SAM" id="MobiDB-lite"/>
    </source>
</evidence>
<sequence>MSRGHRPDRVGTMPQKMGKVSRRRDMEQKNGCSAETQADPPDPRNGASREGRDDPTLQDVLQAITASRVALEGKIDALATDLTVLRDDHRRLAEKVSTTDKQLKELLPENPEHERRRGAKSNTTRIVNSPSPVEMQTERRKAMEAAASLSGSDRGSQVQTAADDEPSDSDRESETSRVSDGSGPAITPGTSDCII</sequence>